<dbReference type="KEGG" id="ppet:C9I82_179"/>
<evidence type="ECO:0000256" key="4">
    <source>
        <dbReference type="ARBA" id="ARBA00022763"/>
    </source>
</evidence>
<feature type="binding site" evidence="10">
    <location>
        <begin position="40"/>
        <end position="44"/>
    </location>
    <ligand>
        <name>NAD(+)</name>
        <dbReference type="ChEBI" id="CHEBI:57540"/>
    </ligand>
</feature>
<reference evidence="13 14" key="1">
    <citation type="submission" date="2018-03" db="EMBL/GenBank/DDBJ databases">
        <title>A parallel universe: an anciently diverged bacterial symbiosis in a Hawaiian planthopper (Hemiptera: Cixiidae) reveals rearranged nutritional responsibilities.</title>
        <authorList>
            <person name="Bennett G."/>
            <person name="Mao M."/>
        </authorList>
    </citation>
    <scope>NUCLEOTIDE SEQUENCE [LARGE SCALE GENOMIC DNA]</scope>
    <source>
        <strain evidence="13 14">OLIH</strain>
    </source>
</reference>
<dbReference type="Proteomes" id="UP000256856">
    <property type="component" value="Chromosome"/>
</dbReference>
<feature type="binding site" evidence="10">
    <location>
        <position position="413"/>
    </location>
    <ligand>
        <name>Zn(2+)</name>
        <dbReference type="ChEBI" id="CHEBI:29105"/>
    </ligand>
</feature>
<keyword evidence="10" id="KW-0464">Manganese</keyword>
<dbReference type="InterPro" id="IPR041663">
    <property type="entry name" value="DisA/LigA_HHH"/>
</dbReference>
<evidence type="ECO:0000256" key="5">
    <source>
        <dbReference type="ARBA" id="ARBA00022833"/>
    </source>
</evidence>
<dbReference type="InterPro" id="IPR012340">
    <property type="entry name" value="NA-bd_OB-fold"/>
</dbReference>
<evidence type="ECO:0000259" key="12">
    <source>
        <dbReference type="SMART" id="SM00532"/>
    </source>
</evidence>
<dbReference type="Gene3D" id="2.40.50.140">
    <property type="entry name" value="Nucleic acid-binding proteins"/>
    <property type="match status" value="1"/>
</dbReference>
<feature type="binding site" evidence="10">
    <location>
        <position position="437"/>
    </location>
    <ligand>
        <name>Zn(2+)</name>
        <dbReference type="ChEBI" id="CHEBI:29105"/>
    </ligand>
</feature>
<comment type="function">
    <text evidence="10">DNA ligase that catalyzes the formation of phosphodiester linkages between 5'-phosphoryl and 3'-hydroxyl groups in double-stranded DNA using NAD as a coenzyme and as the energy source for the reaction. It is essential for DNA replication and repair of damaged DNA.</text>
</comment>
<sequence>MKLKKNSKIKLMKKIIKELKKKIKYHEYLYYVLNEPKISDETYDNMLKKLSKLEKKNPHLIKKNSPTIKITGQINKKFKKITHKIPMLSLKNIYKKKDFLNFKNYLKKKLSKKKIINLCCELKIDGLAVSIIYKNGILKKAATRGDSEIGEDITNNIKTIKKIPLKITANNIPKYLEIRGEVFISKKNFELLNKQKKKKIFSNPRNMAAGSLRQLNPKITEKRKLEFICYNVNLKKEKIKTNSHFKTLIMAKKWGIPICKHTKIYNKTKDILNYYSKKLKKKNKLNIDVDGIVIKINNKKYQKKLGETTKFPRWAVAYKFPSDETETKIIKIKFQIGRTGIITPIAQLIPILLSGSIIKNVNLYNIKEIKRLKINIGDSIILKKAGNVIPKIVKVIKKNKINKKEIINIPNKCPGCNNDLKIKNNLSIIKCTSGLKCKAQLKAYLKYFISKQSYNIIGLGNKTIDKLIENKIIKSSIDILNLNINMLTNINNIKIKKAKQIIKSINQAKKIKFSNFLYSLNINGLGKTNAKNIATKLNSVKRFLNVNFKKLISIKKIGKKTAKNIIKYIYKNKKIIKKLNKKIYIIYEN</sequence>
<evidence type="ECO:0000256" key="3">
    <source>
        <dbReference type="ARBA" id="ARBA00022723"/>
    </source>
</evidence>
<feature type="binding site" evidence="10">
    <location>
        <position position="319"/>
    </location>
    <ligand>
        <name>NAD(+)</name>
        <dbReference type="ChEBI" id="CHEBI:57540"/>
    </ligand>
</feature>
<keyword evidence="14" id="KW-1185">Reference proteome</keyword>
<dbReference type="InterPro" id="IPR010994">
    <property type="entry name" value="RuvA_2-like"/>
</dbReference>
<dbReference type="Gene3D" id="3.30.470.30">
    <property type="entry name" value="DNA ligase/mRNA capping enzyme"/>
    <property type="match status" value="1"/>
</dbReference>
<dbReference type="NCBIfam" id="NF005932">
    <property type="entry name" value="PRK07956.1"/>
    <property type="match status" value="1"/>
</dbReference>
<dbReference type="GO" id="GO:0006281">
    <property type="term" value="P:DNA repair"/>
    <property type="evidence" value="ECO:0007669"/>
    <property type="project" value="UniProtKB-KW"/>
</dbReference>
<evidence type="ECO:0000259" key="11">
    <source>
        <dbReference type="SMART" id="SM00278"/>
    </source>
</evidence>
<keyword evidence="2 10" id="KW-0235">DNA replication</keyword>
<dbReference type="InterPro" id="IPR003583">
    <property type="entry name" value="Hlx-hairpin-Hlx_DNA-bd_motif"/>
</dbReference>
<dbReference type="SMART" id="SM00278">
    <property type="entry name" value="HhH1"/>
    <property type="match status" value="2"/>
</dbReference>
<dbReference type="Pfam" id="PF03120">
    <property type="entry name" value="OB_DNA_ligase"/>
    <property type="match status" value="1"/>
</dbReference>
<feature type="binding site" evidence="10">
    <location>
        <position position="416"/>
    </location>
    <ligand>
        <name>Zn(2+)</name>
        <dbReference type="ChEBI" id="CHEBI:29105"/>
    </ligand>
</feature>
<keyword evidence="1 10" id="KW-0436">Ligase</keyword>
<keyword evidence="4 10" id="KW-0227">DNA damage</keyword>
<keyword evidence="6 10" id="KW-0460">Magnesium</keyword>
<dbReference type="EC" id="6.5.1.2" evidence="10"/>
<organism evidence="13 14">
    <name type="scientific">Candidatus Purcelliella pentastirinorum</name>
    <dbReference type="NCBI Taxonomy" id="472834"/>
    <lineage>
        <taxon>Bacteria</taxon>
        <taxon>Pseudomonadati</taxon>
        <taxon>Pseudomonadota</taxon>
        <taxon>Gammaproteobacteria</taxon>
        <taxon>Enterobacterales</taxon>
        <taxon>Enterobacteriaceae</taxon>
        <taxon>Candidatus Purcelliella</taxon>
    </lineage>
</organism>
<dbReference type="AlphaFoldDB" id="A0A346DZJ5"/>
<feature type="domain" description="Helix-hairpin-helix DNA-binding motif class 1" evidence="11">
    <location>
        <begin position="549"/>
        <end position="568"/>
    </location>
</feature>
<dbReference type="GO" id="GO:0046872">
    <property type="term" value="F:metal ion binding"/>
    <property type="evidence" value="ECO:0007669"/>
    <property type="project" value="UniProtKB-KW"/>
</dbReference>
<feature type="binding site" evidence="10">
    <location>
        <position position="144"/>
    </location>
    <ligand>
        <name>NAD(+)</name>
        <dbReference type="ChEBI" id="CHEBI:57540"/>
    </ligand>
</feature>
<evidence type="ECO:0000313" key="14">
    <source>
        <dbReference type="Proteomes" id="UP000256856"/>
    </source>
</evidence>
<dbReference type="CDD" id="cd00114">
    <property type="entry name" value="LIGANc"/>
    <property type="match status" value="1"/>
</dbReference>
<comment type="cofactor">
    <cofactor evidence="10">
        <name>Mg(2+)</name>
        <dbReference type="ChEBI" id="CHEBI:18420"/>
    </cofactor>
    <cofactor evidence="10">
        <name>Mn(2+)</name>
        <dbReference type="ChEBI" id="CHEBI:29035"/>
    </cofactor>
</comment>
<feature type="domain" description="Helix-hairpin-helix DNA-binding motif class 1" evidence="11">
    <location>
        <begin position="485"/>
        <end position="504"/>
    </location>
</feature>
<evidence type="ECO:0000256" key="8">
    <source>
        <dbReference type="ARBA" id="ARBA00023204"/>
    </source>
</evidence>
<feature type="binding site" evidence="10">
    <location>
        <position position="121"/>
    </location>
    <ligand>
        <name>NAD(+)</name>
        <dbReference type="ChEBI" id="CHEBI:57540"/>
    </ligand>
</feature>
<accession>A0A346DZJ5</accession>
<feature type="binding site" evidence="10">
    <location>
        <position position="181"/>
    </location>
    <ligand>
        <name>NAD(+)</name>
        <dbReference type="ChEBI" id="CHEBI:57540"/>
    </ligand>
</feature>
<dbReference type="GO" id="GO:0003911">
    <property type="term" value="F:DNA ligase (NAD+) activity"/>
    <property type="evidence" value="ECO:0007669"/>
    <property type="project" value="UniProtKB-UniRule"/>
</dbReference>
<dbReference type="FunFam" id="3.30.470.30:FF:000001">
    <property type="entry name" value="DNA ligase"/>
    <property type="match status" value="1"/>
</dbReference>
<comment type="similarity">
    <text evidence="10">Belongs to the NAD-dependent DNA ligase family. LigA subfamily.</text>
</comment>
<comment type="catalytic activity">
    <reaction evidence="9 10">
        <text>NAD(+) + (deoxyribonucleotide)n-3'-hydroxyl + 5'-phospho-(deoxyribonucleotide)m = (deoxyribonucleotide)n+m + AMP + beta-nicotinamide D-nucleotide.</text>
        <dbReference type="EC" id="6.5.1.2"/>
    </reaction>
</comment>
<dbReference type="PANTHER" id="PTHR23389:SF9">
    <property type="entry name" value="DNA LIGASE"/>
    <property type="match status" value="1"/>
</dbReference>
<feature type="domain" description="NAD-dependent DNA ligase N-terminal" evidence="12">
    <location>
        <begin position="11"/>
        <end position="453"/>
    </location>
</feature>
<dbReference type="NCBIfam" id="TIGR00575">
    <property type="entry name" value="dnlj"/>
    <property type="match status" value="1"/>
</dbReference>
<dbReference type="SUPFAM" id="SSF50249">
    <property type="entry name" value="Nucleic acid-binding proteins"/>
    <property type="match status" value="1"/>
</dbReference>
<dbReference type="Pfam" id="PF12826">
    <property type="entry name" value="HHH_2"/>
    <property type="match status" value="1"/>
</dbReference>
<dbReference type="Pfam" id="PF22745">
    <property type="entry name" value="Nlig-Ia"/>
    <property type="match status" value="1"/>
</dbReference>
<evidence type="ECO:0000256" key="1">
    <source>
        <dbReference type="ARBA" id="ARBA00022598"/>
    </source>
</evidence>
<evidence type="ECO:0000256" key="6">
    <source>
        <dbReference type="ARBA" id="ARBA00022842"/>
    </source>
</evidence>
<dbReference type="InterPro" id="IPR001679">
    <property type="entry name" value="DNA_ligase"/>
</dbReference>
<dbReference type="GO" id="GO:0006260">
    <property type="term" value="P:DNA replication"/>
    <property type="evidence" value="ECO:0007669"/>
    <property type="project" value="UniProtKB-KW"/>
</dbReference>
<feature type="binding site" evidence="10">
    <location>
        <begin position="89"/>
        <end position="90"/>
    </location>
    <ligand>
        <name>NAD(+)</name>
        <dbReference type="ChEBI" id="CHEBI:57540"/>
    </ligand>
</feature>
<gene>
    <name evidence="10" type="primary">ligA</name>
    <name evidence="13" type="ORF">C9I82_179</name>
</gene>
<dbReference type="InterPro" id="IPR004150">
    <property type="entry name" value="NAD_DNA_ligase_OB"/>
</dbReference>
<dbReference type="Pfam" id="PF01653">
    <property type="entry name" value="DNA_ligase_aden"/>
    <property type="match status" value="1"/>
</dbReference>
<dbReference type="SUPFAM" id="SSF56091">
    <property type="entry name" value="DNA ligase/mRNA capping enzyme, catalytic domain"/>
    <property type="match status" value="1"/>
</dbReference>
<evidence type="ECO:0000313" key="13">
    <source>
        <dbReference type="EMBL" id="AXN02150.1"/>
    </source>
</evidence>
<feature type="binding site" evidence="10">
    <location>
        <position position="295"/>
    </location>
    <ligand>
        <name>NAD(+)</name>
        <dbReference type="ChEBI" id="CHEBI:57540"/>
    </ligand>
</feature>
<evidence type="ECO:0000256" key="10">
    <source>
        <dbReference type="HAMAP-Rule" id="MF_01588"/>
    </source>
</evidence>
<proteinExistence type="inferred from homology"/>
<dbReference type="SMART" id="SM00532">
    <property type="entry name" value="LIGANc"/>
    <property type="match status" value="1"/>
</dbReference>
<dbReference type="Pfam" id="PF14520">
    <property type="entry name" value="HHH_5"/>
    <property type="match status" value="1"/>
</dbReference>
<keyword evidence="8 10" id="KW-0234">DNA repair</keyword>
<dbReference type="PIRSF" id="PIRSF001604">
    <property type="entry name" value="LigA"/>
    <property type="match status" value="1"/>
</dbReference>
<dbReference type="PANTHER" id="PTHR23389">
    <property type="entry name" value="CHROMOSOME TRANSMISSION FIDELITY FACTOR 18"/>
    <property type="match status" value="1"/>
</dbReference>
<dbReference type="HAMAP" id="MF_01588">
    <property type="entry name" value="DNA_ligase_A"/>
    <property type="match status" value="1"/>
</dbReference>
<keyword evidence="3 10" id="KW-0479">Metal-binding</keyword>
<name>A0A346DZJ5_9ENTR</name>
<dbReference type="Gene3D" id="1.10.287.610">
    <property type="entry name" value="Helix hairpin bin"/>
    <property type="match status" value="1"/>
</dbReference>
<dbReference type="GO" id="GO:0003677">
    <property type="term" value="F:DNA binding"/>
    <property type="evidence" value="ECO:0007669"/>
    <property type="project" value="InterPro"/>
</dbReference>
<evidence type="ECO:0000256" key="2">
    <source>
        <dbReference type="ARBA" id="ARBA00022705"/>
    </source>
</evidence>
<evidence type="ECO:0000256" key="9">
    <source>
        <dbReference type="ARBA" id="ARBA00034005"/>
    </source>
</evidence>
<keyword evidence="7 10" id="KW-0520">NAD</keyword>
<dbReference type="InterPro" id="IPR013839">
    <property type="entry name" value="DNAligase_adenylation"/>
</dbReference>
<dbReference type="EMBL" id="CP028374">
    <property type="protein sequence ID" value="AXN02150.1"/>
    <property type="molecule type" value="Genomic_DNA"/>
</dbReference>
<dbReference type="SUPFAM" id="SSF47781">
    <property type="entry name" value="RuvA domain 2-like"/>
    <property type="match status" value="1"/>
</dbReference>
<feature type="active site" description="N6-AMP-lysine intermediate" evidence="10">
    <location>
        <position position="123"/>
    </location>
</feature>
<evidence type="ECO:0000256" key="7">
    <source>
        <dbReference type="ARBA" id="ARBA00023027"/>
    </source>
</evidence>
<comment type="caution">
    <text evidence="10">Lacks conserved residue(s) required for the propagation of feature annotation.</text>
</comment>
<dbReference type="InterPro" id="IPR013840">
    <property type="entry name" value="DNAligase_N"/>
</dbReference>
<keyword evidence="5 10" id="KW-0862">Zinc</keyword>
<dbReference type="Gene3D" id="1.10.150.20">
    <property type="entry name" value="5' to 3' exonuclease, C-terminal subdomain"/>
    <property type="match status" value="2"/>
</dbReference>
<protein>
    <recommendedName>
        <fullName evidence="10">DNA ligase</fullName>
        <ecNumber evidence="10">6.5.1.2</ecNumber>
    </recommendedName>
    <alternativeName>
        <fullName evidence="10">Polydeoxyribonucleotide synthase [NAD(+)]</fullName>
    </alternativeName>
</protein>